<evidence type="ECO:0000313" key="3">
    <source>
        <dbReference type="EMBL" id="GAA0563637.1"/>
    </source>
</evidence>
<dbReference type="PIRSF" id="PIRSF012335">
    <property type="entry name" value="UCP012335"/>
    <property type="match status" value="1"/>
</dbReference>
<name>A0ABN1EC90_9PROT</name>
<organism evidence="3 4">
    <name type="scientific">Rhizomicrobium electricum</name>
    <dbReference type="NCBI Taxonomy" id="480070"/>
    <lineage>
        <taxon>Bacteria</taxon>
        <taxon>Pseudomonadati</taxon>
        <taxon>Pseudomonadota</taxon>
        <taxon>Alphaproteobacteria</taxon>
        <taxon>Micropepsales</taxon>
        <taxon>Micropepsaceae</taxon>
        <taxon>Rhizomicrobium</taxon>
    </lineage>
</organism>
<dbReference type="InterPro" id="IPR022548">
    <property type="entry name" value="DUF2846"/>
</dbReference>
<feature type="signal peptide" evidence="1">
    <location>
        <begin position="1"/>
        <end position="22"/>
    </location>
</feature>
<evidence type="ECO:0000256" key="1">
    <source>
        <dbReference type="SAM" id="SignalP"/>
    </source>
</evidence>
<gene>
    <name evidence="3" type="ORF">GCM10008942_10090</name>
</gene>
<comment type="caution">
    <text evidence="3">The sequence shown here is derived from an EMBL/GenBank/DDBJ whole genome shotgun (WGS) entry which is preliminary data.</text>
</comment>
<sequence>MFNKIAQPVLACCLLLFLAACASSGPIFKDAQANVAPVAADSGRIFFYRPSSMFGAAVQPSIKLNGEKVGESIPGGYFFVDKPVGSYKISTETEVERDLTLVLEAGQTKYVKTHVSMGFAVGHVSPEIIEPDVALKEIIDCHLTTLKK</sequence>
<dbReference type="EMBL" id="BAAADD010000002">
    <property type="protein sequence ID" value="GAA0563637.1"/>
    <property type="molecule type" value="Genomic_DNA"/>
</dbReference>
<protein>
    <recommendedName>
        <fullName evidence="2">DUF2846 domain-containing protein</fullName>
    </recommendedName>
</protein>
<proteinExistence type="predicted"/>
<dbReference type="Pfam" id="PF11008">
    <property type="entry name" value="DUF2846"/>
    <property type="match status" value="1"/>
</dbReference>
<evidence type="ECO:0000313" key="4">
    <source>
        <dbReference type="Proteomes" id="UP001499951"/>
    </source>
</evidence>
<feature type="chain" id="PRO_5045940044" description="DUF2846 domain-containing protein" evidence="1">
    <location>
        <begin position="23"/>
        <end position="148"/>
    </location>
</feature>
<evidence type="ECO:0000259" key="2">
    <source>
        <dbReference type="Pfam" id="PF11008"/>
    </source>
</evidence>
<dbReference type="RefSeq" id="WP_166932649.1">
    <property type="nucleotide sequence ID" value="NZ_BAAADD010000002.1"/>
</dbReference>
<reference evidence="3 4" key="1">
    <citation type="journal article" date="2019" name="Int. J. Syst. Evol. Microbiol.">
        <title>The Global Catalogue of Microorganisms (GCM) 10K type strain sequencing project: providing services to taxonomists for standard genome sequencing and annotation.</title>
        <authorList>
            <consortium name="The Broad Institute Genomics Platform"/>
            <consortium name="The Broad Institute Genome Sequencing Center for Infectious Disease"/>
            <person name="Wu L."/>
            <person name="Ma J."/>
        </authorList>
    </citation>
    <scope>NUCLEOTIDE SEQUENCE [LARGE SCALE GENOMIC DNA]</scope>
    <source>
        <strain evidence="3 4">JCM 15089</strain>
    </source>
</reference>
<dbReference type="InterPro" id="IPR016596">
    <property type="entry name" value="UCP012335"/>
</dbReference>
<keyword evidence="1" id="KW-0732">Signal</keyword>
<accession>A0ABN1EC90</accession>
<dbReference type="PROSITE" id="PS51257">
    <property type="entry name" value="PROKAR_LIPOPROTEIN"/>
    <property type="match status" value="1"/>
</dbReference>
<feature type="domain" description="DUF2846" evidence="2">
    <location>
        <begin position="40"/>
        <end position="118"/>
    </location>
</feature>
<keyword evidence="4" id="KW-1185">Reference proteome</keyword>
<dbReference type="Proteomes" id="UP001499951">
    <property type="component" value="Unassembled WGS sequence"/>
</dbReference>